<sequence>MTHGVILFLSTPRSPTTCRGRQFVGSQEEEMSSSTTTRGVVFIHSSPRALCPHIEWALGGLLGTPVNLEWVSQPVAAGTVRSEISWVGAPDLSAKIAVALRVFPNLRFEITEEPSPGFNGQRFVSTPSHGIWRSPMGAFGESFISEEKLRIAIVKATAQGASLVDAVDEVIGGPWDRELEPFRYAGEGIPVRWLHQVG</sequence>
<dbReference type="Pfam" id="PF11343">
    <property type="entry name" value="DUF3145"/>
    <property type="match status" value="1"/>
</dbReference>
<dbReference type="EMBL" id="JNSL01000068">
    <property type="protein sequence ID" value="KGA17109.1"/>
    <property type="molecule type" value="Genomic_DNA"/>
</dbReference>
<evidence type="ECO:0008006" key="2">
    <source>
        <dbReference type="Google" id="ProtNLM"/>
    </source>
</evidence>
<dbReference type="InterPro" id="IPR021491">
    <property type="entry name" value="DUF3145"/>
</dbReference>
<comment type="caution">
    <text evidence="1">The sequence shown here is derived from an EMBL/GenBank/DDBJ whole genome shotgun (WGS) entry which is preliminary data.</text>
</comment>
<protein>
    <recommendedName>
        <fullName evidence="2">DUF3145 domain-containing protein</fullName>
    </recommendedName>
</protein>
<organism evidence="1">
    <name type="scientific">freshwater metagenome</name>
    <dbReference type="NCBI Taxonomy" id="449393"/>
    <lineage>
        <taxon>unclassified sequences</taxon>
        <taxon>metagenomes</taxon>
        <taxon>ecological metagenomes</taxon>
    </lineage>
</organism>
<evidence type="ECO:0000313" key="1">
    <source>
        <dbReference type="EMBL" id="KGA17109.1"/>
    </source>
</evidence>
<name>A0A094Q4V8_9ZZZZ</name>
<gene>
    <name evidence="1" type="ORF">GM51_11105</name>
</gene>
<reference evidence="1" key="1">
    <citation type="submission" date="2014-06" db="EMBL/GenBank/DDBJ databases">
        <title>Key roles for freshwater Actinobacteria revealed by deep metagenomic sequencing.</title>
        <authorList>
            <person name="Ghai R."/>
            <person name="Mizuno C.M."/>
            <person name="Picazo A."/>
            <person name="Camacho A."/>
            <person name="Rodriguez-Valera F."/>
        </authorList>
    </citation>
    <scope>NUCLEOTIDE SEQUENCE</scope>
</reference>
<proteinExistence type="predicted"/>
<accession>A0A094Q4V8</accession>
<dbReference type="AlphaFoldDB" id="A0A094Q4V8"/>